<dbReference type="Gene3D" id="3.40.50.300">
    <property type="entry name" value="P-loop containing nucleotide triphosphate hydrolases"/>
    <property type="match status" value="1"/>
</dbReference>
<name>A2G4G0_TRIV3</name>
<reference evidence="4" key="1">
    <citation type="submission" date="2006-10" db="EMBL/GenBank/DDBJ databases">
        <authorList>
            <person name="Amadeo P."/>
            <person name="Zhao Q."/>
            <person name="Wortman J."/>
            <person name="Fraser-Liggett C."/>
            <person name="Carlton J."/>
        </authorList>
    </citation>
    <scope>NUCLEOTIDE SEQUENCE</scope>
    <source>
        <strain evidence="4">G3</strain>
    </source>
</reference>
<proteinExistence type="inferred from homology"/>
<reference evidence="4" key="2">
    <citation type="journal article" date="2007" name="Science">
        <title>Draft genome sequence of the sexually transmitted pathogen Trichomonas vaginalis.</title>
        <authorList>
            <person name="Carlton J.M."/>
            <person name="Hirt R.P."/>
            <person name="Silva J.C."/>
            <person name="Delcher A.L."/>
            <person name="Schatz M."/>
            <person name="Zhao Q."/>
            <person name="Wortman J.R."/>
            <person name="Bidwell S.L."/>
            <person name="Alsmark U.C.M."/>
            <person name="Besteiro S."/>
            <person name="Sicheritz-Ponten T."/>
            <person name="Noel C.J."/>
            <person name="Dacks J.B."/>
            <person name="Foster P.G."/>
            <person name="Simillion C."/>
            <person name="Van de Peer Y."/>
            <person name="Miranda-Saavedra D."/>
            <person name="Barton G.J."/>
            <person name="Westrop G.D."/>
            <person name="Mueller S."/>
            <person name="Dessi D."/>
            <person name="Fiori P.L."/>
            <person name="Ren Q."/>
            <person name="Paulsen I."/>
            <person name="Zhang H."/>
            <person name="Bastida-Corcuera F.D."/>
            <person name="Simoes-Barbosa A."/>
            <person name="Brown M.T."/>
            <person name="Hayes R.D."/>
            <person name="Mukherjee M."/>
            <person name="Okumura C.Y."/>
            <person name="Schneider R."/>
            <person name="Smith A.J."/>
            <person name="Vanacova S."/>
            <person name="Villalvazo M."/>
            <person name="Haas B.J."/>
            <person name="Pertea M."/>
            <person name="Feldblyum T.V."/>
            <person name="Utterback T.R."/>
            <person name="Shu C.L."/>
            <person name="Osoegawa K."/>
            <person name="de Jong P.J."/>
            <person name="Hrdy I."/>
            <person name="Horvathova L."/>
            <person name="Zubacova Z."/>
            <person name="Dolezal P."/>
            <person name="Malik S.B."/>
            <person name="Logsdon J.M. Jr."/>
            <person name="Henze K."/>
            <person name="Gupta A."/>
            <person name="Wang C.C."/>
            <person name="Dunne R.L."/>
            <person name="Upcroft J.A."/>
            <person name="Upcroft P."/>
            <person name="White O."/>
            <person name="Salzberg S.L."/>
            <person name="Tang P."/>
            <person name="Chiu C.-H."/>
            <person name="Lee Y.-S."/>
            <person name="Embley T.M."/>
            <person name="Coombs G.H."/>
            <person name="Mottram J.C."/>
            <person name="Tachezy J."/>
            <person name="Fraser-Liggett C.M."/>
            <person name="Johnson P.J."/>
        </authorList>
    </citation>
    <scope>NUCLEOTIDE SEQUENCE [LARGE SCALE GENOMIC DNA]</scope>
    <source>
        <strain evidence="4">G3</strain>
    </source>
</reference>
<dbReference type="InterPro" id="IPR027417">
    <property type="entry name" value="P-loop_NTPase"/>
</dbReference>
<evidence type="ECO:0000256" key="2">
    <source>
        <dbReference type="ARBA" id="ARBA00022741"/>
    </source>
</evidence>
<organism evidence="4 5">
    <name type="scientific">Trichomonas vaginalis (strain ATCC PRA-98 / G3)</name>
    <dbReference type="NCBI Taxonomy" id="412133"/>
    <lineage>
        <taxon>Eukaryota</taxon>
        <taxon>Metamonada</taxon>
        <taxon>Parabasalia</taxon>
        <taxon>Trichomonadida</taxon>
        <taxon>Trichomonadidae</taxon>
        <taxon>Trichomonas</taxon>
    </lineage>
</organism>
<dbReference type="KEGG" id="tva:4745617"/>
<dbReference type="SMR" id="A2G4G0"/>
<dbReference type="SUPFAM" id="SSF52540">
    <property type="entry name" value="P-loop containing nucleoside triphosphate hydrolases"/>
    <property type="match status" value="1"/>
</dbReference>
<dbReference type="PANTHER" id="PTHR11259">
    <property type="entry name" value="RAS-RELATED GTP BINDING RAG/GTR YEAST"/>
    <property type="match status" value="1"/>
</dbReference>
<dbReference type="GO" id="GO:1904263">
    <property type="term" value="P:positive regulation of TORC1 signaling"/>
    <property type="evidence" value="ECO:0000318"/>
    <property type="project" value="GO_Central"/>
</dbReference>
<keyword evidence="5" id="KW-1185">Reference proteome</keyword>
<dbReference type="GO" id="GO:0010507">
    <property type="term" value="P:negative regulation of autophagy"/>
    <property type="evidence" value="ECO:0000318"/>
    <property type="project" value="GO_Central"/>
</dbReference>
<dbReference type="GO" id="GO:0005525">
    <property type="term" value="F:GTP binding"/>
    <property type="evidence" value="ECO:0000318"/>
    <property type="project" value="GO_Central"/>
</dbReference>
<dbReference type="VEuPathDB" id="TrichDB:TVAGG3_0070590"/>
<dbReference type="RefSeq" id="XP_001300893.1">
    <property type="nucleotide sequence ID" value="XM_001300892.1"/>
</dbReference>
<dbReference type="VEuPathDB" id="TrichDB:TVAG_111980"/>
<keyword evidence="3" id="KW-0342">GTP-binding</keyword>
<evidence type="ECO:0000256" key="3">
    <source>
        <dbReference type="ARBA" id="ARBA00023134"/>
    </source>
</evidence>
<dbReference type="PANTHER" id="PTHR11259:SF2">
    <property type="entry name" value="GH16429P"/>
    <property type="match status" value="1"/>
</dbReference>
<comment type="similarity">
    <text evidence="1">Belongs to the GTR/RAG GTP-binding protein family.</text>
</comment>
<sequence length="277" mass="30765">MYRFVLVGQQGVGKSSIFSRLSPQSSPSLALGSNQSVPIPPALFSVVTLDFPSTNFTSSTSLDNLPQVLSTAHAILFIMSDPEDPNLNDLISLLTKYNLNQKRYVFLHQVDKFDKESYPYLLEKAKQNASRNGIDESHFFETSLFDGSINRTIPKIVTSLMLHYSELENYIAKLHKSCNATCVIICDAATYLPICNSMPNQPEQPTSIFEFILKVYPKGNKLTSVIFECNNSVVVFKPINDKAGIFITSSADGVTTDGIQFNINHALPTLRKLISIE</sequence>
<evidence type="ECO:0000313" key="4">
    <source>
        <dbReference type="EMBL" id="EAX87963.1"/>
    </source>
</evidence>
<dbReference type="Pfam" id="PF04670">
    <property type="entry name" value="Gtr1_RagA"/>
    <property type="match status" value="1"/>
</dbReference>
<keyword evidence="2" id="KW-0547">Nucleotide-binding</keyword>
<evidence type="ECO:0000256" key="1">
    <source>
        <dbReference type="ARBA" id="ARBA00007756"/>
    </source>
</evidence>
<dbReference type="GO" id="GO:0003924">
    <property type="term" value="F:GTPase activity"/>
    <property type="evidence" value="ECO:0000318"/>
    <property type="project" value="GO_Central"/>
</dbReference>
<dbReference type="InParanoid" id="A2G4G0"/>
<dbReference type="GO" id="GO:0005634">
    <property type="term" value="C:nucleus"/>
    <property type="evidence" value="ECO:0000318"/>
    <property type="project" value="GO_Central"/>
</dbReference>
<accession>A2G4G0</accession>
<evidence type="ECO:0000313" key="5">
    <source>
        <dbReference type="Proteomes" id="UP000001542"/>
    </source>
</evidence>
<dbReference type="InterPro" id="IPR006762">
    <property type="entry name" value="Gtr1_RagA"/>
</dbReference>
<dbReference type="GO" id="GO:0009267">
    <property type="term" value="P:cellular response to starvation"/>
    <property type="evidence" value="ECO:0000318"/>
    <property type="project" value="GO_Central"/>
</dbReference>
<dbReference type="AlphaFoldDB" id="A2G4G0"/>
<dbReference type="GO" id="GO:0005764">
    <property type="term" value="C:lysosome"/>
    <property type="evidence" value="ECO:0000318"/>
    <property type="project" value="GO_Central"/>
</dbReference>
<dbReference type="Proteomes" id="UP000001542">
    <property type="component" value="Unassembled WGS sequence"/>
</dbReference>
<protein>
    <submittedName>
        <fullName evidence="4">Gtr1/RagA G protein conserved region containing protein</fullName>
    </submittedName>
</protein>
<dbReference type="EMBL" id="DS114372">
    <property type="protein sequence ID" value="EAX87963.1"/>
    <property type="molecule type" value="Genomic_DNA"/>
</dbReference>
<gene>
    <name evidence="4" type="ORF">TVAG_111980</name>
</gene>
<dbReference type="GO" id="GO:1990131">
    <property type="term" value="C:Gtr1-Gtr2 GTPase complex"/>
    <property type="evidence" value="ECO:0000318"/>
    <property type="project" value="GO_Central"/>
</dbReference>